<gene>
    <name evidence="10" type="ORF">XD87_0373</name>
</gene>
<keyword evidence="3 6" id="KW-0687">Ribonucleoprotein</keyword>
<dbReference type="SUPFAM" id="SSF54211">
    <property type="entry name" value="Ribosomal protein S5 domain 2-like"/>
    <property type="match status" value="1"/>
</dbReference>
<dbReference type="PROSITE" id="PS50881">
    <property type="entry name" value="S5_DSRBD"/>
    <property type="match status" value="1"/>
</dbReference>
<protein>
    <recommendedName>
        <fullName evidence="4">Small ribosomal subunit protein uS5</fullName>
    </recommendedName>
    <alternativeName>
        <fullName evidence="5">30S ribosomal protein S5</fullName>
    </alternativeName>
</protein>
<dbReference type="InterPro" id="IPR020568">
    <property type="entry name" value="Ribosomal_Su5_D2-typ_SF"/>
</dbReference>
<proteinExistence type="inferred from homology"/>
<feature type="domain" description="S5 DRBM" evidence="9">
    <location>
        <begin position="19"/>
        <end position="82"/>
    </location>
</feature>
<dbReference type="GO" id="GO:1990904">
    <property type="term" value="C:ribonucleoprotein complex"/>
    <property type="evidence" value="ECO:0007669"/>
    <property type="project" value="UniProtKB-UniRule"/>
</dbReference>
<comment type="caution">
    <text evidence="10">The sequence shown here is derived from an EMBL/GenBank/DDBJ whole genome shotgun (WGS) entry which is preliminary data.</text>
</comment>
<dbReference type="FunFam" id="3.30.230.10:FF:000002">
    <property type="entry name" value="30S ribosomal protein S5"/>
    <property type="match status" value="1"/>
</dbReference>
<evidence type="ECO:0000313" key="11">
    <source>
        <dbReference type="Proteomes" id="UP000053469"/>
    </source>
</evidence>
<dbReference type="Pfam" id="PF00333">
    <property type="entry name" value="Ribosomal_S5"/>
    <property type="match status" value="1"/>
</dbReference>
<dbReference type="InterPro" id="IPR005324">
    <property type="entry name" value="Ribosomal_uS5_C"/>
</dbReference>
<evidence type="ECO:0000256" key="4">
    <source>
        <dbReference type="ARBA" id="ARBA00035255"/>
    </source>
</evidence>
<dbReference type="GO" id="GO:0006412">
    <property type="term" value="P:translation"/>
    <property type="evidence" value="ECO:0007669"/>
    <property type="project" value="InterPro"/>
</dbReference>
<feature type="compositionally biased region" description="Basic residues" evidence="8">
    <location>
        <begin position="219"/>
        <end position="230"/>
    </location>
</feature>
<organism evidence="10 11">
    <name type="scientific">candidate division WS6 bacterium 36_33</name>
    <dbReference type="NCBI Taxonomy" id="1641388"/>
    <lineage>
        <taxon>Bacteria</taxon>
        <taxon>Candidatus Dojkabacteria</taxon>
    </lineage>
</organism>
<name>A0A124FU02_9BACT</name>
<dbReference type="GO" id="GO:0003723">
    <property type="term" value="F:RNA binding"/>
    <property type="evidence" value="ECO:0007669"/>
    <property type="project" value="InterPro"/>
</dbReference>
<keyword evidence="2 6" id="KW-0689">Ribosomal protein</keyword>
<evidence type="ECO:0000313" key="10">
    <source>
        <dbReference type="EMBL" id="KUK67027.1"/>
    </source>
</evidence>
<dbReference type="Gene3D" id="3.30.160.20">
    <property type="match status" value="1"/>
</dbReference>
<evidence type="ECO:0000256" key="3">
    <source>
        <dbReference type="ARBA" id="ARBA00023274"/>
    </source>
</evidence>
<dbReference type="SUPFAM" id="SSF54768">
    <property type="entry name" value="dsRNA-binding domain-like"/>
    <property type="match status" value="1"/>
</dbReference>
<dbReference type="Pfam" id="PF03719">
    <property type="entry name" value="Ribosomal_S5_C"/>
    <property type="match status" value="1"/>
</dbReference>
<dbReference type="EMBL" id="LGGI01000049">
    <property type="protein sequence ID" value="KUK67027.1"/>
    <property type="molecule type" value="Genomic_DNA"/>
</dbReference>
<dbReference type="GO" id="GO:0005840">
    <property type="term" value="C:ribosome"/>
    <property type="evidence" value="ECO:0007669"/>
    <property type="project" value="UniProtKB-KW"/>
</dbReference>
<dbReference type="InterPro" id="IPR014721">
    <property type="entry name" value="Ribsml_uS5_D2-typ_fold_subgr"/>
</dbReference>
<dbReference type="InterPro" id="IPR000851">
    <property type="entry name" value="Ribosomal_uS5"/>
</dbReference>
<evidence type="ECO:0000259" key="9">
    <source>
        <dbReference type="PROSITE" id="PS50881"/>
    </source>
</evidence>
<evidence type="ECO:0000256" key="1">
    <source>
        <dbReference type="ARBA" id="ARBA00008945"/>
    </source>
</evidence>
<dbReference type="InterPro" id="IPR013810">
    <property type="entry name" value="Ribosomal_uS5_N"/>
</dbReference>
<evidence type="ECO:0000256" key="8">
    <source>
        <dbReference type="SAM" id="MobiDB-lite"/>
    </source>
</evidence>
<dbReference type="GO" id="GO:0005737">
    <property type="term" value="C:cytoplasm"/>
    <property type="evidence" value="ECO:0007669"/>
    <property type="project" value="UniProtKB-ARBA"/>
</dbReference>
<accession>A0A124FU02</accession>
<sequence length="230" mass="26018">MQRDDRRNNRRDNSEKSKYDKKALPIRRVAKVTKGSRRLRFSTVVVVGDRKGSVGVALGRGSDVKSSIDQGERLAIKSMKKIELIGDTIPHEIEHKYGAAKVLLRPARPGTGIIAGSSVRTVLDLAGIDNVYGKILGSNEPNANAYCTFEALQRLKRERVLRKMSKMRERIALKEEMDKERRAKEEKKRKDNKKAKMARAGGKGRGSKKQTTKKETKKHEVKKSVQKKIR</sequence>
<reference evidence="11" key="1">
    <citation type="journal article" date="2015" name="MBio">
        <title>Genome-Resolved Metagenomic Analysis Reveals Roles for Candidate Phyla and Other Microbial Community Members in Biogeochemical Transformations in Oil Reservoirs.</title>
        <authorList>
            <person name="Hu P."/>
            <person name="Tom L."/>
            <person name="Singh A."/>
            <person name="Thomas B.C."/>
            <person name="Baker B.J."/>
            <person name="Piceno Y.M."/>
            <person name="Andersen G.L."/>
            <person name="Banfield J.F."/>
        </authorList>
    </citation>
    <scope>NUCLEOTIDE SEQUENCE [LARGE SCALE GENOMIC DNA]</scope>
</reference>
<evidence type="ECO:0000256" key="2">
    <source>
        <dbReference type="ARBA" id="ARBA00022980"/>
    </source>
</evidence>
<dbReference type="PANTHER" id="PTHR48277:SF1">
    <property type="entry name" value="MITOCHONDRIAL RIBOSOMAL PROTEIN S5"/>
    <property type="match status" value="1"/>
</dbReference>
<dbReference type="GO" id="GO:0003735">
    <property type="term" value="F:structural constituent of ribosome"/>
    <property type="evidence" value="ECO:0007669"/>
    <property type="project" value="UniProtKB-UniRule"/>
</dbReference>
<feature type="compositionally biased region" description="Basic and acidic residues" evidence="8">
    <location>
        <begin position="172"/>
        <end position="189"/>
    </location>
</feature>
<evidence type="ECO:0000256" key="7">
    <source>
        <dbReference type="RuleBase" id="RU003823"/>
    </source>
</evidence>
<feature type="region of interest" description="Disordered" evidence="8">
    <location>
        <begin position="172"/>
        <end position="230"/>
    </location>
</feature>
<dbReference type="AlphaFoldDB" id="A0A124FU02"/>
<evidence type="ECO:0000256" key="5">
    <source>
        <dbReference type="ARBA" id="ARBA00035519"/>
    </source>
</evidence>
<feature type="region of interest" description="Disordered" evidence="8">
    <location>
        <begin position="1"/>
        <end position="23"/>
    </location>
</feature>
<dbReference type="PANTHER" id="PTHR48277">
    <property type="entry name" value="MITOCHONDRIAL RIBOSOMAL PROTEIN S5"/>
    <property type="match status" value="1"/>
</dbReference>
<comment type="similarity">
    <text evidence="1 7">Belongs to the universal ribosomal protein uS5 family.</text>
</comment>
<dbReference type="Gene3D" id="3.30.230.10">
    <property type="match status" value="1"/>
</dbReference>
<evidence type="ECO:0000256" key="6">
    <source>
        <dbReference type="PROSITE-ProRule" id="PRU00268"/>
    </source>
</evidence>
<dbReference type="PATRIC" id="fig|1641388.3.peg.355"/>
<dbReference type="Proteomes" id="UP000053469">
    <property type="component" value="Unassembled WGS sequence"/>
</dbReference>